<name>A0AAX4KUN6_9TREE</name>
<feature type="compositionally biased region" description="Polar residues" evidence="8">
    <location>
        <begin position="1"/>
        <end position="11"/>
    </location>
</feature>
<accession>A0AAX4KUN6</accession>
<keyword evidence="4" id="KW-1003">Cell membrane</keyword>
<feature type="compositionally biased region" description="Basic and acidic residues" evidence="8">
    <location>
        <begin position="16"/>
        <end position="26"/>
    </location>
</feature>
<dbReference type="EMBL" id="CP144090">
    <property type="protein sequence ID" value="WWD09547.1"/>
    <property type="molecule type" value="Genomic_DNA"/>
</dbReference>
<dbReference type="InterPro" id="IPR004695">
    <property type="entry name" value="SLAC1/Mae1/Ssu1/TehA"/>
</dbReference>
<dbReference type="InterPro" id="IPR038665">
    <property type="entry name" value="Voltage-dep_anion_channel_sf"/>
</dbReference>
<dbReference type="Pfam" id="PF03595">
    <property type="entry name" value="SLAC1"/>
    <property type="match status" value="1"/>
</dbReference>
<evidence type="ECO:0000256" key="1">
    <source>
        <dbReference type="ARBA" id="ARBA00004651"/>
    </source>
</evidence>
<evidence type="ECO:0000256" key="3">
    <source>
        <dbReference type="ARBA" id="ARBA00022448"/>
    </source>
</evidence>
<keyword evidence="3" id="KW-0813">Transport</keyword>
<evidence type="ECO:0008006" key="12">
    <source>
        <dbReference type="Google" id="ProtNLM"/>
    </source>
</evidence>
<evidence type="ECO:0000313" key="10">
    <source>
        <dbReference type="EMBL" id="WWD09547.1"/>
    </source>
</evidence>
<sequence>MSMQQENTISPPQHHAKIETSDVSGEKENVGTRLSHCVINLSPAFFSLNMGTGIVSILLYTFPYPARWLRTIGIVIFVLNVVLFLLLSVGNLIRYIRWKGLFTTTLRHSSAALPWGTLPMGFATIVVGFHPAANTLTIPRT</sequence>
<evidence type="ECO:0000256" key="2">
    <source>
        <dbReference type="ARBA" id="ARBA00008566"/>
    </source>
</evidence>
<evidence type="ECO:0000256" key="4">
    <source>
        <dbReference type="ARBA" id="ARBA00022475"/>
    </source>
</evidence>
<evidence type="ECO:0000313" key="11">
    <source>
        <dbReference type="Proteomes" id="UP001358614"/>
    </source>
</evidence>
<feature type="transmembrane region" description="Helical" evidence="9">
    <location>
        <begin position="37"/>
        <end position="62"/>
    </location>
</feature>
<feature type="transmembrane region" description="Helical" evidence="9">
    <location>
        <begin position="113"/>
        <end position="133"/>
    </location>
</feature>
<proteinExistence type="inferred from homology"/>
<keyword evidence="6 9" id="KW-1133">Transmembrane helix</keyword>
<dbReference type="InterPro" id="IPR051629">
    <property type="entry name" value="Sulfite_efflux_TDT"/>
</dbReference>
<reference evidence="10 11" key="1">
    <citation type="submission" date="2024-01" db="EMBL/GenBank/DDBJ databases">
        <title>Comparative genomics of Cryptococcus and Kwoniella reveals pathogenesis evolution and contrasting modes of karyotype evolution via chromosome fusion or intercentromeric recombination.</title>
        <authorList>
            <person name="Coelho M.A."/>
            <person name="David-Palma M."/>
            <person name="Shea T."/>
            <person name="Bowers K."/>
            <person name="McGinley-Smith S."/>
            <person name="Mohammad A.W."/>
            <person name="Gnirke A."/>
            <person name="Yurkov A.M."/>
            <person name="Nowrousian M."/>
            <person name="Sun S."/>
            <person name="Cuomo C.A."/>
            <person name="Heitman J."/>
        </authorList>
    </citation>
    <scope>NUCLEOTIDE SEQUENCE [LARGE SCALE GENOMIC DNA]</scope>
    <source>
        <strain evidence="10 11">PYCC6329</strain>
    </source>
</reference>
<dbReference type="Proteomes" id="UP001358614">
    <property type="component" value="Chromosome 2"/>
</dbReference>
<gene>
    <name evidence="10" type="ORF">V865_007674</name>
</gene>
<comment type="similarity">
    <text evidence="2">Belongs to the tellurite-resistance/dicarboxylate transporter (TDT) family.</text>
</comment>
<dbReference type="AlphaFoldDB" id="A0AAX4KUN6"/>
<feature type="region of interest" description="Disordered" evidence="8">
    <location>
        <begin position="1"/>
        <end position="26"/>
    </location>
</feature>
<keyword evidence="11" id="KW-1185">Reference proteome</keyword>
<dbReference type="PANTHER" id="PTHR31686">
    <property type="match status" value="1"/>
</dbReference>
<dbReference type="GeneID" id="91106475"/>
<dbReference type="KEGG" id="ker:91106475"/>
<evidence type="ECO:0000256" key="5">
    <source>
        <dbReference type="ARBA" id="ARBA00022692"/>
    </source>
</evidence>
<evidence type="ECO:0000256" key="9">
    <source>
        <dbReference type="SAM" id="Phobius"/>
    </source>
</evidence>
<dbReference type="GO" id="GO:0005886">
    <property type="term" value="C:plasma membrane"/>
    <property type="evidence" value="ECO:0007669"/>
    <property type="project" value="UniProtKB-SubCell"/>
</dbReference>
<dbReference type="Gene3D" id="1.50.10.150">
    <property type="entry name" value="Voltage-dependent anion channel"/>
    <property type="match status" value="1"/>
</dbReference>
<evidence type="ECO:0000256" key="8">
    <source>
        <dbReference type="SAM" id="MobiDB-lite"/>
    </source>
</evidence>
<comment type="subcellular location">
    <subcellularLocation>
        <location evidence="1">Cell membrane</location>
        <topology evidence="1">Multi-pass membrane protein</topology>
    </subcellularLocation>
</comment>
<dbReference type="RefSeq" id="XP_066087514.1">
    <property type="nucleotide sequence ID" value="XM_066231417.1"/>
</dbReference>
<evidence type="ECO:0000256" key="6">
    <source>
        <dbReference type="ARBA" id="ARBA00022989"/>
    </source>
</evidence>
<keyword evidence="7 9" id="KW-0472">Membrane</keyword>
<organism evidence="10 11">
    <name type="scientific">Kwoniella europaea PYCC6329</name>
    <dbReference type="NCBI Taxonomy" id="1423913"/>
    <lineage>
        <taxon>Eukaryota</taxon>
        <taxon>Fungi</taxon>
        <taxon>Dikarya</taxon>
        <taxon>Basidiomycota</taxon>
        <taxon>Agaricomycotina</taxon>
        <taxon>Tremellomycetes</taxon>
        <taxon>Tremellales</taxon>
        <taxon>Cryptococcaceae</taxon>
        <taxon>Kwoniella</taxon>
    </lineage>
</organism>
<feature type="transmembrane region" description="Helical" evidence="9">
    <location>
        <begin position="68"/>
        <end position="93"/>
    </location>
</feature>
<evidence type="ECO:0000256" key="7">
    <source>
        <dbReference type="ARBA" id="ARBA00023136"/>
    </source>
</evidence>
<dbReference type="GO" id="GO:0000319">
    <property type="term" value="F:sulfite transmembrane transporter activity"/>
    <property type="evidence" value="ECO:0007669"/>
    <property type="project" value="TreeGrafter"/>
</dbReference>
<keyword evidence="5 9" id="KW-0812">Transmembrane</keyword>
<dbReference type="PANTHER" id="PTHR31686:SF1">
    <property type="entry name" value="SULFITE EFFLUX PUMP SSU1"/>
    <property type="match status" value="1"/>
</dbReference>
<protein>
    <recommendedName>
        <fullName evidence="12">Sulfite efflux pump SSU1</fullName>
    </recommendedName>
</protein>